<dbReference type="GO" id="GO:0006935">
    <property type="term" value="P:chemotaxis"/>
    <property type="evidence" value="ECO:0007669"/>
    <property type="project" value="InterPro"/>
</dbReference>
<dbReference type="Proteomes" id="UP000233597">
    <property type="component" value="Unassembled WGS sequence"/>
</dbReference>
<dbReference type="InterPro" id="IPR004090">
    <property type="entry name" value="Chemotax_Me-accpt_rcpt"/>
</dbReference>
<dbReference type="Gene3D" id="1.10.490.10">
    <property type="entry name" value="Globins"/>
    <property type="match status" value="1"/>
</dbReference>
<dbReference type="GO" id="GO:0020037">
    <property type="term" value="F:heme binding"/>
    <property type="evidence" value="ECO:0007669"/>
    <property type="project" value="InterPro"/>
</dbReference>
<dbReference type="InterPro" id="IPR044398">
    <property type="entry name" value="Globin-sensor_dom"/>
</dbReference>
<dbReference type="EMBL" id="NWTK01000002">
    <property type="protein sequence ID" value="PKR55212.1"/>
    <property type="molecule type" value="Genomic_DNA"/>
</dbReference>
<protein>
    <submittedName>
        <fullName evidence="5">Chemotaxis protein</fullName>
    </submittedName>
</protein>
<keyword evidence="1 3" id="KW-0807">Transducer</keyword>
<dbReference type="SMART" id="SM00283">
    <property type="entry name" value="MA"/>
    <property type="match status" value="1"/>
</dbReference>
<gene>
    <name evidence="5" type="ORF">COO20_03225</name>
</gene>
<dbReference type="PROSITE" id="PS50111">
    <property type="entry name" value="CHEMOTAXIS_TRANSDUC_2"/>
    <property type="match status" value="1"/>
</dbReference>
<dbReference type="SUPFAM" id="SSF58104">
    <property type="entry name" value="Methyl-accepting chemotaxis protein (MCP) signaling domain"/>
    <property type="match status" value="1"/>
</dbReference>
<dbReference type="InterPro" id="IPR009050">
    <property type="entry name" value="Globin-like_sf"/>
</dbReference>
<dbReference type="PANTHER" id="PTHR32089:SF112">
    <property type="entry name" value="LYSOZYME-LIKE PROTEIN-RELATED"/>
    <property type="match status" value="1"/>
</dbReference>
<dbReference type="PRINTS" id="PR00260">
    <property type="entry name" value="CHEMTRNSDUCR"/>
</dbReference>
<dbReference type="Gene3D" id="1.10.287.950">
    <property type="entry name" value="Methyl-accepting chemotaxis protein"/>
    <property type="match status" value="1"/>
</dbReference>
<name>A0A2N3KXB6_9PROT</name>
<dbReference type="InterPro" id="IPR004089">
    <property type="entry name" value="MCPsignal_dom"/>
</dbReference>
<dbReference type="GO" id="GO:0019825">
    <property type="term" value="F:oxygen binding"/>
    <property type="evidence" value="ECO:0007669"/>
    <property type="project" value="InterPro"/>
</dbReference>
<dbReference type="GO" id="GO:0007165">
    <property type="term" value="P:signal transduction"/>
    <property type="evidence" value="ECO:0007669"/>
    <property type="project" value="UniProtKB-KW"/>
</dbReference>
<sequence>MSAELDRRIAFVEFNDKKRSYLRELWPVIEKNLPEMLDSFYKKVMARADLAAIIGDINRVEGLKRAQTSHWKTLFKGDFDGHYYEEVRRIGRAHEKIGLTPEAYVSGYNYILGMMTSILHDTFRKRREVGEMIAAASTAIIIDMEMAITIYYEETRNTYHRRLGAMSEDFQTTVSKVVSSLADSASDMSNAAEALVDSVQQTRTQTTGARDAAEVSAENAATVAGAAEELDGSIREISSQVSRASTISQDVEGAVRATSDTIAILDATAQEIGTVVDLIDKIASQTNLLALNATIEAARAGDAGKGFAVVASEVKNLANQTAKATGDITAQINAVQETTHRAVDAIQGVTSQISIIVDAVAAISAAVEQQAAATGEISNNINAVSSANQNVNSSLGHVGLTADHTGSVAQEVLSVSKALRNHADVLRKDVDSFLKRLSAG</sequence>
<organism evidence="5 6">
    <name type="scientific">Thalassospira marina</name>
    <dbReference type="NCBI Taxonomy" id="2048283"/>
    <lineage>
        <taxon>Bacteria</taxon>
        <taxon>Pseudomonadati</taxon>
        <taxon>Pseudomonadota</taxon>
        <taxon>Alphaproteobacteria</taxon>
        <taxon>Rhodospirillales</taxon>
        <taxon>Thalassospiraceae</taxon>
        <taxon>Thalassospira</taxon>
    </lineage>
</organism>
<comment type="similarity">
    <text evidence="2">Belongs to the methyl-accepting chemotaxis (MCP) protein family.</text>
</comment>
<dbReference type="Pfam" id="PF11563">
    <property type="entry name" value="Protoglobin"/>
    <property type="match status" value="1"/>
</dbReference>
<dbReference type="SUPFAM" id="SSF46458">
    <property type="entry name" value="Globin-like"/>
    <property type="match status" value="1"/>
</dbReference>
<dbReference type="RefSeq" id="WP_101264261.1">
    <property type="nucleotide sequence ID" value="NZ_NWTK01000002.1"/>
</dbReference>
<dbReference type="GO" id="GO:0016020">
    <property type="term" value="C:membrane"/>
    <property type="evidence" value="ECO:0007669"/>
    <property type="project" value="InterPro"/>
</dbReference>
<dbReference type="InterPro" id="IPR012292">
    <property type="entry name" value="Globin/Proto"/>
</dbReference>
<accession>A0A2N3KXB6</accession>
<proteinExistence type="inferred from homology"/>
<evidence type="ECO:0000256" key="3">
    <source>
        <dbReference type="PROSITE-ProRule" id="PRU00284"/>
    </source>
</evidence>
<dbReference type="Pfam" id="PF00015">
    <property type="entry name" value="MCPsignal"/>
    <property type="match status" value="1"/>
</dbReference>
<dbReference type="CDD" id="cd01068">
    <property type="entry name" value="globin_sensor"/>
    <property type="match status" value="1"/>
</dbReference>
<dbReference type="GO" id="GO:0004888">
    <property type="term" value="F:transmembrane signaling receptor activity"/>
    <property type="evidence" value="ECO:0007669"/>
    <property type="project" value="InterPro"/>
</dbReference>
<dbReference type="AlphaFoldDB" id="A0A2N3KXB6"/>
<evidence type="ECO:0000259" key="4">
    <source>
        <dbReference type="PROSITE" id="PS50111"/>
    </source>
</evidence>
<reference evidence="5 6" key="1">
    <citation type="submission" date="2017-09" db="EMBL/GenBank/DDBJ databases">
        <title>Biodiversity and function of Thalassospira species in the particle-attached aromatic-hydrocarbon-degrading consortia from the surface seawater of the South China Sea.</title>
        <authorList>
            <person name="Dong C."/>
            <person name="Liu R."/>
            <person name="Shao Z."/>
        </authorList>
    </citation>
    <scope>NUCLEOTIDE SEQUENCE [LARGE SCALE GENOMIC DNA]</scope>
    <source>
        <strain evidence="5 6">CSC1P2</strain>
    </source>
</reference>
<dbReference type="OrthoDB" id="266313at2"/>
<evidence type="ECO:0000256" key="1">
    <source>
        <dbReference type="ARBA" id="ARBA00023224"/>
    </source>
</evidence>
<evidence type="ECO:0000313" key="6">
    <source>
        <dbReference type="Proteomes" id="UP000233597"/>
    </source>
</evidence>
<dbReference type="PANTHER" id="PTHR32089">
    <property type="entry name" value="METHYL-ACCEPTING CHEMOTAXIS PROTEIN MCPB"/>
    <property type="match status" value="1"/>
</dbReference>
<evidence type="ECO:0000313" key="5">
    <source>
        <dbReference type="EMBL" id="PKR55212.1"/>
    </source>
</evidence>
<feature type="domain" description="Methyl-accepting transducer" evidence="4">
    <location>
        <begin position="184"/>
        <end position="420"/>
    </location>
</feature>
<comment type="caution">
    <text evidence="5">The sequence shown here is derived from an EMBL/GenBank/DDBJ whole genome shotgun (WGS) entry which is preliminary data.</text>
</comment>
<dbReference type="InterPro" id="IPR039379">
    <property type="entry name" value="Protoglobin_sensor_dom"/>
</dbReference>
<evidence type="ECO:0000256" key="2">
    <source>
        <dbReference type="ARBA" id="ARBA00029447"/>
    </source>
</evidence>